<dbReference type="AlphaFoldDB" id="A0A5J6WWC3"/>
<reference evidence="3 4" key="1">
    <citation type="submission" date="2019-05" db="EMBL/GenBank/DDBJ databases">
        <title>OXA-830, a novel chromosomally encoded expanded-spectrum class D beta-lactamase in Aeromonas simiae.</title>
        <authorList>
            <person name="Zhou W."/>
            <person name="Chen Q."/>
        </authorList>
    </citation>
    <scope>NUCLEOTIDE SEQUENCE [LARGE SCALE GENOMIC DNA]</scope>
    <source>
        <strain evidence="3 4">A6</strain>
    </source>
</reference>
<evidence type="ECO:0000256" key="1">
    <source>
        <dbReference type="ARBA" id="ARBA00022676"/>
    </source>
</evidence>
<dbReference type="NCBIfam" id="TIGR00696">
    <property type="entry name" value="wecG_tagA_cpsF"/>
    <property type="match status" value="1"/>
</dbReference>
<dbReference type="CDD" id="cd06533">
    <property type="entry name" value="Glyco_transf_WecG_TagA"/>
    <property type="match status" value="1"/>
</dbReference>
<dbReference type="PANTHER" id="PTHR34136">
    <property type="match status" value="1"/>
</dbReference>
<evidence type="ECO:0000256" key="2">
    <source>
        <dbReference type="ARBA" id="ARBA00022679"/>
    </source>
</evidence>
<dbReference type="EMBL" id="CP040449">
    <property type="protein sequence ID" value="QFI55499.1"/>
    <property type="molecule type" value="Genomic_DNA"/>
</dbReference>
<proteinExistence type="predicted"/>
<accession>A0A5J6WWC3</accession>
<keyword evidence="1" id="KW-0328">Glycosyltransferase</keyword>
<dbReference type="PANTHER" id="PTHR34136:SF1">
    <property type="entry name" value="UDP-N-ACETYL-D-MANNOSAMINURONIC ACID TRANSFERASE"/>
    <property type="match status" value="1"/>
</dbReference>
<evidence type="ECO:0000313" key="4">
    <source>
        <dbReference type="Proteomes" id="UP000594034"/>
    </source>
</evidence>
<dbReference type="Pfam" id="PF03808">
    <property type="entry name" value="Glyco_tran_WecG"/>
    <property type="match status" value="1"/>
</dbReference>
<dbReference type="InterPro" id="IPR004629">
    <property type="entry name" value="WecG_TagA_CpsF"/>
</dbReference>
<sequence length="246" mass="26939">MMNECKTILGFPIFNGSREALRAELERRAAQVPGPLCLFYANSNLLQLCHGEAARFSEPGILIANDGVALNLAARLLTGTPFAANLNGTDFTPYLVRTSPIFRRVFLLGGQSGVAAGAAATLAASGVEVVGHADGYGDMTDEAALLARINGARPDVLLLALGNPRQEQWLLAHRDVLDVKLLVGVGALLDFLSGRVPRAPRWVQQLRCEWLYRLLGEPRRLLRRYTLEMGRFFWLCLRNRRGGEGA</sequence>
<keyword evidence="4" id="KW-1185">Reference proteome</keyword>
<gene>
    <name evidence="3" type="ORF">FE240_12865</name>
</gene>
<dbReference type="Proteomes" id="UP000594034">
    <property type="component" value="Chromosome"/>
</dbReference>
<evidence type="ECO:0000313" key="3">
    <source>
        <dbReference type="EMBL" id="QFI55499.1"/>
    </source>
</evidence>
<protein>
    <submittedName>
        <fullName evidence="3">WecB/TagA/CpsF family glycosyltransferase</fullName>
    </submittedName>
</protein>
<dbReference type="GO" id="GO:0016758">
    <property type="term" value="F:hexosyltransferase activity"/>
    <property type="evidence" value="ECO:0007669"/>
    <property type="project" value="TreeGrafter"/>
</dbReference>
<dbReference type="KEGG" id="asim:FE240_12865"/>
<keyword evidence="2 3" id="KW-0808">Transferase</keyword>
<name>A0A5J6WWC3_9GAMM</name>
<organism evidence="3 4">
    <name type="scientific">Aeromonas simiae</name>
    <dbReference type="NCBI Taxonomy" id="218936"/>
    <lineage>
        <taxon>Bacteria</taxon>
        <taxon>Pseudomonadati</taxon>
        <taxon>Pseudomonadota</taxon>
        <taxon>Gammaproteobacteria</taxon>
        <taxon>Aeromonadales</taxon>
        <taxon>Aeromonadaceae</taxon>
        <taxon>Aeromonas</taxon>
    </lineage>
</organism>